<dbReference type="AlphaFoldDB" id="A0A6B9ZMU0"/>
<proteinExistence type="predicted"/>
<reference evidence="1 2" key="1">
    <citation type="submission" date="2020-01" db="EMBL/GenBank/DDBJ databases">
        <title>Complete genome sequence of Chitinophaga sp. H33E-04 isolated from quinoa roots.</title>
        <authorList>
            <person name="Weon H.-Y."/>
            <person name="Lee S.A."/>
        </authorList>
    </citation>
    <scope>NUCLEOTIDE SEQUENCE [LARGE SCALE GENOMIC DNA]</scope>
    <source>
        <strain evidence="1 2">H33E-04</strain>
    </source>
</reference>
<organism evidence="1 2">
    <name type="scientific">Chitinophaga agri</name>
    <dbReference type="NCBI Taxonomy" id="2703787"/>
    <lineage>
        <taxon>Bacteria</taxon>
        <taxon>Pseudomonadati</taxon>
        <taxon>Bacteroidota</taxon>
        <taxon>Chitinophagia</taxon>
        <taxon>Chitinophagales</taxon>
        <taxon>Chitinophagaceae</taxon>
        <taxon>Chitinophaga</taxon>
    </lineage>
</organism>
<keyword evidence="2" id="KW-1185">Reference proteome</keyword>
<protein>
    <submittedName>
        <fullName evidence="1">Uncharacterized protein</fullName>
    </submittedName>
</protein>
<accession>A0A6B9ZMU0</accession>
<name>A0A6B9ZMU0_9BACT</name>
<evidence type="ECO:0000313" key="2">
    <source>
        <dbReference type="Proteomes" id="UP000476411"/>
    </source>
</evidence>
<dbReference type="KEGG" id="chih:GWR21_25240"/>
<dbReference type="Proteomes" id="UP000476411">
    <property type="component" value="Chromosome"/>
</dbReference>
<dbReference type="RefSeq" id="WP_162334482.1">
    <property type="nucleotide sequence ID" value="NZ_CP048113.1"/>
</dbReference>
<dbReference type="Gene3D" id="3.40.30.10">
    <property type="entry name" value="Glutaredoxin"/>
    <property type="match status" value="1"/>
</dbReference>
<gene>
    <name evidence="1" type="ORF">GWR21_25240</name>
</gene>
<dbReference type="EMBL" id="CP048113">
    <property type="protein sequence ID" value="QHS62764.1"/>
    <property type="molecule type" value="Genomic_DNA"/>
</dbReference>
<evidence type="ECO:0000313" key="1">
    <source>
        <dbReference type="EMBL" id="QHS62764.1"/>
    </source>
</evidence>
<sequence>MKMKIFSGLLILAFAGNIILFFKNKSNAHNVPGNVAVNKELAQLQMSETNNRVLQQTMQQFMIEQFTNDGVQLPDHITLTGGEQIAANKLLPACHRVLVFLFDRNACSACVEHELTNIAALKEELHTDEVVILSSSFPTLTQAQLYIERFKVPYKVYNIADTLGFTTEHLQQPCYFVLDDAKKTSLFFMPDKNNPSLSDSYLQIVRKRFFHH</sequence>